<dbReference type="GO" id="GO:0005886">
    <property type="term" value="C:plasma membrane"/>
    <property type="evidence" value="ECO:0007669"/>
    <property type="project" value="UniProtKB-SubCell"/>
</dbReference>
<dbReference type="Pfam" id="PF02687">
    <property type="entry name" value="FtsX"/>
    <property type="match status" value="1"/>
</dbReference>
<dbReference type="EMBL" id="CP012034">
    <property type="protein sequence ID" value="AKP66290.1"/>
    <property type="molecule type" value="Genomic_DNA"/>
</dbReference>
<comment type="subcellular location">
    <subcellularLocation>
        <location evidence="1">Cell membrane</location>
        <topology evidence="1">Multi-pass membrane protein</topology>
    </subcellularLocation>
</comment>
<keyword evidence="4 7" id="KW-1133">Transmembrane helix</keyword>
<feature type="domain" description="MacB-like periplasmic core" evidence="9">
    <location>
        <begin position="19"/>
        <end position="220"/>
    </location>
</feature>
<feature type="transmembrane region" description="Helical" evidence="7">
    <location>
        <begin position="20"/>
        <end position="39"/>
    </location>
</feature>
<evidence type="ECO:0000259" key="9">
    <source>
        <dbReference type="Pfam" id="PF12704"/>
    </source>
</evidence>
<evidence type="ECO:0000256" key="4">
    <source>
        <dbReference type="ARBA" id="ARBA00022989"/>
    </source>
</evidence>
<name>A0A0H4QXT8_9LACO</name>
<dbReference type="InterPro" id="IPR003838">
    <property type="entry name" value="ABC3_permease_C"/>
</dbReference>
<dbReference type="RefSeq" id="WP_048702568.1">
    <property type="nucleotide sequence ID" value="NZ_CP012034.1"/>
</dbReference>
<dbReference type="KEGG" id="lgn:ABM34_01140"/>
<evidence type="ECO:0000256" key="6">
    <source>
        <dbReference type="ARBA" id="ARBA00038076"/>
    </source>
</evidence>
<keyword evidence="5 7" id="KW-0472">Membrane</keyword>
<dbReference type="PANTHER" id="PTHR30572">
    <property type="entry name" value="MEMBRANE COMPONENT OF TRANSPORTER-RELATED"/>
    <property type="match status" value="1"/>
</dbReference>
<sequence>MENLTIALRSIRKNKNRNLLTMLGIIIGIASVICILAVGDGFTQSITKSLGKDNASNKVTLSYTSSSDDANSKDGFTQGDASLLQDVPGVTSVKLSSYSDSTTGKLTYRNKKASTEITSIKDKTKVSSSKKNALISDTNSTNILLSNRMAKKLFGGDSAINKPVTIGQDVYTVSGTFGADEYDANVYMSKGTYNRIFNSQNSKNLAKLTLENGQNKKKVGKAALKKIKANGEFKHQGKYGIVDPTKSMKEFSKVLNSITYFVALVAGISLLIAGIGVMNVMYITVSERRNEIGIRRAFGATCNNIRNQFLTESIVLCVIGGILGIIIGYLAVLVINAFLPFKAVITIYSILLALIVSSAVGLLFGFIPSNKAAKSPLVGLLKEE</sequence>
<feature type="domain" description="ABC3 transporter permease C-terminal" evidence="8">
    <location>
        <begin position="264"/>
        <end position="376"/>
    </location>
</feature>
<dbReference type="STRING" id="1007676.ABM34_01140"/>
<comment type="similarity">
    <text evidence="6">Belongs to the ABC-4 integral membrane protein family.</text>
</comment>
<evidence type="ECO:0000313" key="10">
    <source>
        <dbReference type="EMBL" id="AKP66290.1"/>
    </source>
</evidence>
<proteinExistence type="inferred from homology"/>
<evidence type="ECO:0000256" key="1">
    <source>
        <dbReference type="ARBA" id="ARBA00004651"/>
    </source>
</evidence>
<reference evidence="11" key="1">
    <citation type="submission" date="2015-07" db="EMBL/GenBank/DDBJ databases">
        <title>Lactobacillus ginsenosidimutans/EMML 3141/ whole genome sequencing.</title>
        <authorList>
            <person name="Kim M.K."/>
            <person name="Im W.-T."/>
            <person name="Srinivasan S."/>
            <person name="Lee J.-J."/>
        </authorList>
    </citation>
    <scope>NUCLEOTIDE SEQUENCE [LARGE SCALE GENOMIC DNA]</scope>
    <source>
        <strain evidence="11">EMML 3041</strain>
    </source>
</reference>
<dbReference type="OrthoDB" id="9770036at2"/>
<evidence type="ECO:0000313" key="11">
    <source>
        <dbReference type="Proteomes" id="UP000036106"/>
    </source>
</evidence>
<dbReference type="Proteomes" id="UP000036106">
    <property type="component" value="Chromosome"/>
</dbReference>
<dbReference type="AlphaFoldDB" id="A0A0H4QXT8"/>
<dbReference type="GO" id="GO:0022857">
    <property type="term" value="F:transmembrane transporter activity"/>
    <property type="evidence" value="ECO:0007669"/>
    <property type="project" value="TreeGrafter"/>
</dbReference>
<evidence type="ECO:0000256" key="2">
    <source>
        <dbReference type="ARBA" id="ARBA00022475"/>
    </source>
</evidence>
<organism evidence="10 11">
    <name type="scientific">Companilactobacillus ginsenosidimutans</name>
    <dbReference type="NCBI Taxonomy" id="1007676"/>
    <lineage>
        <taxon>Bacteria</taxon>
        <taxon>Bacillati</taxon>
        <taxon>Bacillota</taxon>
        <taxon>Bacilli</taxon>
        <taxon>Lactobacillales</taxon>
        <taxon>Lactobacillaceae</taxon>
        <taxon>Companilactobacillus</taxon>
    </lineage>
</organism>
<keyword evidence="11" id="KW-1185">Reference proteome</keyword>
<accession>A0A0H4QXT8</accession>
<evidence type="ECO:0000259" key="8">
    <source>
        <dbReference type="Pfam" id="PF02687"/>
    </source>
</evidence>
<keyword evidence="3 7" id="KW-0812">Transmembrane</keyword>
<evidence type="ECO:0000256" key="3">
    <source>
        <dbReference type="ARBA" id="ARBA00022692"/>
    </source>
</evidence>
<feature type="transmembrane region" description="Helical" evidence="7">
    <location>
        <begin position="345"/>
        <end position="367"/>
    </location>
</feature>
<dbReference type="Pfam" id="PF12704">
    <property type="entry name" value="MacB_PCD"/>
    <property type="match status" value="1"/>
</dbReference>
<dbReference type="PANTHER" id="PTHR30572:SF4">
    <property type="entry name" value="ABC TRANSPORTER PERMEASE YTRF"/>
    <property type="match status" value="1"/>
</dbReference>
<evidence type="ECO:0000256" key="7">
    <source>
        <dbReference type="SAM" id="Phobius"/>
    </source>
</evidence>
<dbReference type="PATRIC" id="fig|1007676.4.peg.239"/>
<evidence type="ECO:0000256" key="5">
    <source>
        <dbReference type="ARBA" id="ARBA00023136"/>
    </source>
</evidence>
<gene>
    <name evidence="10" type="ORF">ABM34_01140</name>
</gene>
<dbReference type="InterPro" id="IPR025857">
    <property type="entry name" value="MacB_PCD"/>
</dbReference>
<feature type="transmembrane region" description="Helical" evidence="7">
    <location>
        <begin position="314"/>
        <end position="339"/>
    </location>
</feature>
<protein>
    <submittedName>
        <fullName evidence="10">Permease</fullName>
    </submittedName>
</protein>
<feature type="transmembrane region" description="Helical" evidence="7">
    <location>
        <begin position="258"/>
        <end position="285"/>
    </location>
</feature>
<keyword evidence="2" id="KW-1003">Cell membrane</keyword>
<dbReference type="InterPro" id="IPR050250">
    <property type="entry name" value="Macrolide_Exporter_MacB"/>
</dbReference>